<comment type="caution">
    <text evidence="2">The sequence shown here is derived from an EMBL/GenBank/DDBJ whole genome shotgun (WGS) entry which is preliminary data.</text>
</comment>
<accession>A0A4Y9YPQ4</accession>
<feature type="compositionally biased region" description="Polar residues" evidence="1">
    <location>
        <begin position="473"/>
        <end position="483"/>
    </location>
</feature>
<protein>
    <submittedName>
        <fullName evidence="2">Uncharacterized protein</fullName>
    </submittedName>
</protein>
<feature type="region of interest" description="Disordered" evidence="1">
    <location>
        <begin position="453"/>
        <end position="520"/>
    </location>
</feature>
<feature type="compositionally biased region" description="Acidic residues" evidence="1">
    <location>
        <begin position="75"/>
        <end position="90"/>
    </location>
</feature>
<dbReference type="Pfam" id="PF20414">
    <property type="entry name" value="DUF6698"/>
    <property type="match status" value="1"/>
</dbReference>
<evidence type="ECO:0000256" key="1">
    <source>
        <dbReference type="SAM" id="MobiDB-lite"/>
    </source>
</evidence>
<sequence>MAYGSQAPSSRAPMAQGTKRAQGPGSVQPRPQQKHTRVIYDDDFDDEDDRGRQHDSRYGYDAQNSRGAGPRQESSDDFDEPVENEDENQEVEEIVEVIMTDRSPLGKLIRAIRASVPTAEEKLMLKPWKQAARFVPRCMGPFVNLFNVIICGVHFHGLSPEEWDTTHFKKLNVSDIPKNLQHYKMLLDLIPGLDETLQQSRGNETIVGYVAHFCEKHKKQARSDDGTKVKNCILSFLPKNVEDIPSIEQDHEKHTRGFHHLATARLLCPIALRGQFATNPQQFCDNTFEGGVEITAGHFPALLYREEGYWAETPEVDCLKSPVLSSVYRAIMTGPKTAKAPLAQSSKLRSGPGRKSVAKVYDISVCTPETIAYVATLSRFGIDSQLEWCENDGEFVYRTFYENILGLFEDETWASEVVLWYNEEVFGAGHQDNTNRLMAGPSTMELIAARRRNAATTGPPRPQSPAGQPAGEATSNAPVNNGATEAGTPGDTPDGASDATGSGANAGPGSPDAEERPAPA</sequence>
<reference evidence="2 3" key="1">
    <citation type="submission" date="2019-01" db="EMBL/GenBank/DDBJ databases">
        <title>Genome sequencing of the rare red list fungi Fomitopsis rosea.</title>
        <authorList>
            <person name="Buettner E."/>
            <person name="Kellner H."/>
        </authorList>
    </citation>
    <scope>NUCLEOTIDE SEQUENCE [LARGE SCALE GENOMIC DNA]</scope>
    <source>
        <strain evidence="2 3">DSM 105464</strain>
    </source>
</reference>
<organism evidence="2 3">
    <name type="scientific">Rhodofomes roseus</name>
    <dbReference type="NCBI Taxonomy" id="34475"/>
    <lineage>
        <taxon>Eukaryota</taxon>
        <taxon>Fungi</taxon>
        <taxon>Dikarya</taxon>
        <taxon>Basidiomycota</taxon>
        <taxon>Agaricomycotina</taxon>
        <taxon>Agaricomycetes</taxon>
        <taxon>Polyporales</taxon>
        <taxon>Rhodofomes</taxon>
    </lineage>
</organism>
<gene>
    <name evidence="2" type="ORF">EVJ58_g3483</name>
</gene>
<proteinExistence type="predicted"/>
<name>A0A4Y9YPQ4_9APHY</name>
<evidence type="ECO:0000313" key="2">
    <source>
        <dbReference type="EMBL" id="TFY63019.1"/>
    </source>
</evidence>
<evidence type="ECO:0000313" key="3">
    <source>
        <dbReference type="Proteomes" id="UP000298390"/>
    </source>
</evidence>
<dbReference type="STRING" id="34475.A0A4Y9YPQ4"/>
<dbReference type="InterPro" id="IPR046521">
    <property type="entry name" value="DUF6698"/>
</dbReference>
<dbReference type="AlphaFoldDB" id="A0A4Y9YPQ4"/>
<feature type="compositionally biased region" description="Basic and acidic residues" evidence="1">
    <location>
        <begin position="49"/>
        <end position="58"/>
    </location>
</feature>
<dbReference type="Proteomes" id="UP000298390">
    <property type="component" value="Unassembled WGS sequence"/>
</dbReference>
<dbReference type="EMBL" id="SEKV01000144">
    <property type="protein sequence ID" value="TFY63019.1"/>
    <property type="molecule type" value="Genomic_DNA"/>
</dbReference>
<feature type="region of interest" description="Disordered" evidence="1">
    <location>
        <begin position="1"/>
        <end position="90"/>
    </location>
</feature>